<protein>
    <submittedName>
        <fullName evidence="2">DUF4065 domain-containing protein</fullName>
    </submittedName>
</protein>
<organism evidence="2 3">
    <name type="scientific">Candidatus Mediterraneibacter faecavium</name>
    <dbReference type="NCBI Taxonomy" id="2838668"/>
    <lineage>
        <taxon>Bacteria</taxon>
        <taxon>Bacillati</taxon>
        <taxon>Bacillota</taxon>
        <taxon>Clostridia</taxon>
        <taxon>Lachnospirales</taxon>
        <taxon>Lachnospiraceae</taxon>
        <taxon>Mediterraneibacter</taxon>
    </lineage>
</organism>
<evidence type="ECO:0000313" key="3">
    <source>
        <dbReference type="Proteomes" id="UP000823902"/>
    </source>
</evidence>
<comment type="caution">
    <text evidence="2">The sequence shown here is derived from an EMBL/GenBank/DDBJ whole genome shotgun (WGS) entry which is preliminary data.</text>
</comment>
<dbReference type="AlphaFoldDB" id="A0A9D2QAQ7"/>
<dbReference type="InterPro" id="IPR025272">
    <property type="entry name" value="SocA_Panacea"/>
</dbReference>
<dbReference type="EMBL" id="DWVY01000060">
    <property type="protein sequence ID" value="HJC75661.1"/>
    <property type="molecule type" value="Genomic_DNA"/>
</dbReference>
<proteinExistence type="predicted"/>
<dbReference type="Proteomes" id="UP000823902">
    <property type="component" value="Unassembled WGS sequence"/>
</dbReference>
<evidence type="ECO:0000259" key="1">
    <source>
        <dbReference type="Pfam" id="PF13274"/>
    </source>
</evidence>
<feature type="domain" description="Antitoxin SocA-like Panacea" evidence="1">
    <location>
        <begin position="23"/>
        <end position="114"/>
    </location>
</feature>
<accession>A0A9D2QAQ7</accession>
<sequence>MANVFDTAKYILEQSGAMSTMKLQKLCYYSQAWSLVWDDSPLFKEDFQAWANGPVCPDLFFKTQGKYSVSASDETGGEGDLSADQKDTIDKVLEYYGNHDAQWLSQLTHMEDPWIKARKGVPLGAGCNNVITKESMALYYGGL</sequence>
<name>A0A9D2QAQ7_9FIRM</name>
<reference evidence="2" key="2">
    <citation type="submission" date="2021-04" db="EMBL/GenBank/DDBJ databases">
        <authorList>
            <person name="Gilroy R."/>
        </authorList>
    </citation>
    <scope>NUCLEOTIDE SEQUENCE</scope>
    <source>
        <strain evidence="2">CHK196-7946</strain>
    </source>
</reference>
<reference evidence="2" key="1">
    <citation type="journal article" date="2021" name="PeerJ">
        <title>Extensive microbial diversity within the chicken gut microbiome revealed by metagenomics and culture.</title>
        <authorList>
            <person name="Gilroy R."/>
            <person name="Ravi A."/>
            <person name="Getino M."/>
            <person name="Pursley I."/>
            <person name="Horton D.L."/>
            <person name="Alikhan N.F."/>
            <person name="Baker D."/>
            <person name="Gharbi K."/>
            <person name="Hall N."/>
            <person name="Watson M."/>
            <person name="Adriaenssens E.M."/>
            <person name="Foster-Nyarko E."/>
            <person name="Jarju S."/>
            <person name="Secka A."/>
            <person name="Antonio M."/>
            <person name="Oren A."/>
            <person name="Chaudhuri R.R."/>
            <person name="La Ragione R."/>
            <person name="Hildebrand F."/>
            <person name="Pallen M.J."/>
        </authorList>
    </citation>
    <scope>NUCLEOTIDE SEQUENCE</scope>
    <source>
        <strain evidence="2">CHK196-7946</strain>
    </source>
</reference>
<gene>
    <name evidence="2" type="ORF">H9697_12100</name>
</gene>
<dbReference type="Pfam" id="PF13274">
    <property type="entry name" value="SocA_Panacea"/>
    <property type="match status" value="1"/>
</dbReference>
<evidence type="ECO:0000313" key="2">
    <source>
        <dbReference type="EMBL" id="HJC75661.1"/>
    </source>
</evidence>